<protein>
    <submittedName>
        <fullName evidence="2">BZ3500_MvSof-1268-A1-R1_Chr10-2g02824 protein</fullName>
    </submittedName>
</protein>
<sequence length="147" mass="16145">MTTVVRNLDLVAPDRPDHQHSTMVDKFPLVSAVQHSPSPSLDGPLGVRSCSFALRSPSRSATLAPPRCARSASRHLDLGVPCDVDLPRRNDPARAASRILSDPRSQLKKTEGRMALSTQTQAPQHESPCRLARKIRNATSSYQRVFI</sequence>
<feature type="region of interest" description="Disordered" evidence="1">
    <location>
        <begin position="87"/>
        <end position="111"/>
    </location>
</feature>
<evidence type="ECO:0000256" key="1">
    <source>
        <dbReference type="SAM" id="MobiDB-lite"/>
    </source>
</evidence>
<proteinExistence type="predicted"/>
<dbReference type="EMBL" id="FMWP01000117">
    <property type="protein sequence ID" value="SDA01594.1"/>
    <property type="molecule type" value="Genomic_DNA"/>
</dbReference>
<dbReference type="Proteomes" id="UP000249723">
    <property type="component" value="Unassembled WGS sequence"/>
</dbReference>
<reference evidence="3" key="1">
    <citation type="submission" date="2016-10" db="EMBL/GenBank/DDBJ databases">
        <authorList>
            <person name="Jeantristanb JTB J.-T."/>
            <person name="Ricardo R."/>
        </authorList>
    </citation>
    <scope>NUCLEOTIDE SEQUENCE [LARGE SCALE GENOMIC DNA]</scope>
</reference>
<keyword evidence="3" id="KW-1185">Reference proteome</keyword>
<organism evidence="2 3">
    <name type="scientific">Microbotryum saponariae</name>
    <dbReference type="NCBI Taxonomy" id="289078"/>
    <lineage>
        <taxon>Eukaryota</taxon>
        <taxon>Fungi</taxon>
        <taxon>Dikarya</taxon>
        <taxon>Basidiomycota</taxon>
        <taxon>Pucciniomycotina</taxon>
        <taxon>Microbotryomycetes</taxon>
        <taxon>Microbotryales</taxon>
        <taxon>Microbotryaceae</taxon>
        <taxon>Microbotryum</taxon>
    </lineage>
</organism>
<gene>
    <name evidence="2" type="ORF">BZ3500_MVSOF-1268-A1-R1_CHR10-2G02824</name>
</gene>
<evidence type="ECO:0000313" key="2">
    <source>
        <dbReference type="EMBL" id="SDA01594.1"/>
    </source>
</evidence>
<dbReference type="AlphaFoldDB" id="A0A2X0L4S3"/>
<name>A0A2X0L4S3_9BASI</name>
<accession>A0A2X0L4S3</accession>
<evidence type="ECO:0000313" key="3">
    <source>
        <dbReference type="Proteomes" id="UP000249723"/>
    </source>
</evidence>